<dbReference type="Pfam" id="PF00118">
    <property type="entry name" value="Cpn60_TCP1"/>
    <property type="match status" value="1"/>
</dbReference>
<dbReference type="GO" id="GO:0140662">
    <property type="term" value="F:ATP-dependent protein folding chaperone"/>
    <property type="evidence" value="ECO:0007669"/>
    <property type="project" value="InterPro"/>
</dbReference>
<dbReference type="InterPro" id="IPR027410">
    <property type="entry name" value="TCP-1-like_intermed_sf"/>
</dbReference>
<dbReference type="PANTHER" id="PTHR11353">
    <property type="entry name" value="CHAPERONIN"/>
    <property type="match status" value="1"/>
</dbReference>
<evidence type="ECO:0000256" key="1">
    <source>
        <dbReference type="ARBA" id="ARBA00022741"/>
    </source>
</evidence>
<dbReference type="OrthoDB" id="10248520at2759"/>
<dbReference type="AlphaFoldDB" id="A0A7J7MBC3"/>
<organism evidence="4 5">
    <name type="scientific">Kingdonia uniflora</name>
    <dbReference type="NCBI Taxonomy" id="39325"/>
    <lineage>
        <taxon>Eukaryota</taxon>
        <taxon>Viridiplantae</taxon>
        <taxon>Streptophyta</taxon>
        <taxon>Embryophyta</taxon>
        <taxon>Tracheophyta</taxon>
        <taxon>Spermatophyta</taxon>
        <taxon>Magnoliopsida</taxon>
        <taxon>Ranunculales</taxon>
        <taxon>Circaeasteraceae</taxon>
        <taxon>Kingdonia</taxon>
    </lineage>
</organism>
<proteinExistence type="predicted"/>
<keyword evidence="5" id="KW-1185">Reference proteome</keyword>
<reference evidence="4 5" key="1">
    <citation type="journal article" date="2020" name="IScience">
        <title>Genome Sequencing of the Endangered Kingdonia uniflora (Circaeasteraceae, Ranunculales) Reveals Potential Mechanisms of Evolutionary Specialization.</title>
        <authorList>
            <person name="Sun Y."/>
            <person name="Deng T."/>
            <person name="Zhang A."/>
            <person name="Moore M.J."/>
            <person name="Landis J.B."/>
            <person name="Lin N."/>
            <person name="Zhang H."/>
            <person name="Zhang X."/>
            <person name="Huang J."/>
            <person name="Zhang X."/>
            <person name="Sun H."/>
            <person name="Wang H."/>
        </authorList>
    </citation>
    <scope>NUCLEOTIDE SEQUENCE [LARGE SCALE GENOMIC DNA]</scope>
    <source>
        <strain evidence="4">TB1705</strain>
        <tissue evidence="4">Leaf</tissue>
    </source>
</reference>
<evidence type="ECO:0000256" key="3">
    <source>
        <dbReference type="ARBA" id="ARBA00023186"/>
    </source>
</evidence>
<evidence type="ECO:0000256" key="2">
    <source>
        <dbReference type="ARBA" id="ARBA00022840"/>
    </source>
</evidence>
<dbReference type="SUPFAM" id="SSF48592">
    <property type="entry name" value="GroEL equatorial domain-like"/>
    <property type="match status" value="1"/>
</dbReference>
<evidence type="ECO:0000313" key="5">
    <source>
        <dbReference type="Proteomes" id="UP000541444"/>
    </source>
</evidence>
<keyword evidence="2" id="KW-0067">ATP-binding</keyword>
<keyword evidence="3" id="KW-0143">Chaperone</keyword>
<keyword evidence="1" id="KW-0547">Nucleotide-binding</keyword>
<comment type="caution">
    <text evidence="4">The sequence shown here is derived from an EMBL/GenBank/DDBJ whole genome shotgun (WGS) entry which is preliminary data.</text>
</comment>
<gene>
    <name evidence="4" type="ORF">GIB67_005805</name>
</gene>
<protein>
    <submittedName>
        <fullName evidence="4">Uncharacterized protein</fullName>
    </submittedName>
</protein>
<feature type="non-terminal residue" evidence="4">
    <location>
        <position position="99"/>
    </location>
</feature>
<dbReference type="InterPro" id="IPR017998">
    <property type="entry name" value="Chaperone_TCP-1"/>
</dbReference>
<evidence type="ECO:0000313" key="4">
    <source>
        <dbReference type="EMBL" id="KAF6152159.1"/>
    </source>
</evidence>
<dbReference type="Gene3D" id="3.30.260.10">
    <property type="entry name" value="TCP-1-like chaperonin intermediate domain"/>
    <property type="match status" value="1"/>
</dbReference>
<dbReference type="InterPro" id="IPR027413">
    <property type="entry name" value="GROEL-like_equatorial_sf"/>
</dbReference>
<dbReference type="InterPro" id="IPR002423">
    <property type="entry name" value="Cpn60/GroEL/TCP-1"/>
</dbReference>
<accession>A0A7J7MBC3</accession>
<name>A0A7J7MBC3_9MAGN</name>
<dbReference type="GO" id="GO:0005524">
    <property type="term" value="F:ATP binding"/>
    <property type="evidence" value="ECO:0007669"/>
    <property type="project" value="UniProtKB-KW"/>
</dbReference>
<dbReference type="Proteomes" id="UP000541444">
    <property type="component" value="Unassembled WGS sequence"/>
</dbReference>
<sequence length="99" mass="11390">MKALKAGGPFKFYTGFHVYCIRITPHVMFIEEAERSLHDTIMIIRRALKNSTVVTGGRAIDMEISRYLRQHSRTIVAKSQLFINAYAKALEVGFFLCFF</sequence>
<dbReference type="Gene3D" id="1.10.560.10">
    <property type="entry name" value="GroEL-like equatorial domain"/>
    <property type="match status" value="1"/>
</dbReference>
<dbReference type="EMBL" id="JACGCM010001654">
    <property type="protein sequence ID" value="KAF6152159.1"/>
    <property type="molecule type" value="Genomic_DNA"/>
</dbReference>